<comment type="caution">
    <text evidence="2">The sequence shown here is derived from an EMBL/GenBank/DDBJ whole genome shotgun (WGS) entry which is preliminary data.</text>
</comment>
<protein>
    <submittedName>
        <fullName evidence="2">Uncharacterized protein</fullName>
    </submittedName>
</protein>
<dbReference type="Proteomes" id="UP000770717">
    <property type="component" value="Unassembled WGS sequence"/>
</dbReference>
<accession>A0A8J6F8Z2</accession>
<sequence length="129" mass="14539">MVMHETAVQKVLHFLIVQLYVMCHLCMAYVMWHLCMRGRLCSKQSYQLPCKAHGSCGFSQPPIFYSECCLCPGFLICAMTSPAMACPHCSIGFVASGPFYTVCCIVCSYLYSQQQILSQTIVMFNFIFA</sequence>
<keyword evidence="1" id="KW-1133">Transmembrane helix</keyword>
<gene>
    <name evidence="2" type="ORF">GDO78_011134</name>
</gene>
<reference evidence="2" key="1">
    <citation type="thesis" date="2020" institute="ProQuest LLC" country="789 East Eisenhower Parkway, Ann Arbor, MI, USA">
        <title>Comparative Genomics and Chromosome Evolution.</title>
        <authorList>
            <person name="Mudd A.B."/>
        </authorList>
    </citation>
    <scope>NUCLEOTIDE SEQUENCE</scope>
    <source>
        <strain evidence="2">HN-11 Male</strain>
        <tissue evidence="2">Kidney and liver</tissue>
    </source>
</reference>
<dbReference type="AlphaFoldDB" id="A0A8J6F8Z2"/>
<keyword evidence="3" id="KW-1185">Reference proteome</keyword>
<dbReference type="EMBL" id="WNTK01000006">
    <property type="protein sequence ID" value="KAG9482279.1"/>
    <property type="molecule type" value="Genomic_DNA"/>
</dbReference>
<name>A0A8J6F8Z2_ELECQ</name>
<organism evidence="2 3">
    <name type="scientific">Eleutherodactylus coqui</name>
    <name type="common">Puerto Rican coqui</name>
    <dbReference type="NCBI Taxonomy" id="57060"/>
    <lineage>
        <taxon>Eukaryota</taxon>
        <taxon>Metazoa</taxon>
        <taxon>Chordata</taxon>
        <taxon>Craniata</taxon>
        <taxon>Vertebrata</taxon>
        <taxon>Euteleostomi</taxon>
        <taxon>Amphibia</taxon>
        <taxon>Batrachia</taxon>
        <taxon>Anura</taxon>
        <taxon>Neobatrachia</taxon>
        <taxon>Hyloidea</taxon>
        <taxon>Eleutherodactylidae</taxon>
        <taxon>Eleutherodactylinae</taxon>
        <taxon>Eleutherodactylus</taxon>
        <taxon>Eleutherodactylus</taxon>
    </lineage>
</organism>
<evidence type="ECO:0000313" key="2">
    <source>
        <dbReference type="EMBL" id="KAG9482279.1"/>
    </source>
</evidence>
<proteinExistence type="predicted"/>
<keyword evidence="1" id="KW-0812">Transmembrane</keyword>
<evidence type="ECO:0000313" key="3">
    <source>
        <dbReference type="Proteomes" id="UP000770717"/>
    </source>
</evidence>
<feature type="transmembrane region" description="Helical" evidence="1">
    <location>
        <begin position="12"/>
        <end position="35"/>
    </location>
</feature>
<evidence type="ECO:0000256" key="1">
    <source>
        <dbReference type="SAM" id="Phobius"/>
    </source>
</evidence>
<keyword evidence="1" id="KW-0472">Membrane</keyword>